<proteinExistence type="predicted"/>
<dbReference type="Proteomes" id="UP000243459">
    <property type="component" value="Unassembled WGS sequence"/>
</dbReference>
<gene>
    <name evidence="1" type="ORF">A4U43_UnF1750</name>
</gene>
<protein>
    <submittedName>
        <fullName evidence="1">Uncharacterized protein</fullName>
    </submittedName>
</protein>
<keyword evidence="2" id="KW-1185">Reference proteome</keyword>
<organism evidence="1 2">
    <name type="scientific">Asparagus officinalis</name>
    <name type="common">Garden asparagus</name>
    <dbReference type="NCBI Taxonomy" id="4686"/>
    <lineage>
        <taxon>Eukaryota</taxon>
        <taxon>Viridiplantae</taxon>
        <taxon>Streptophyta</taxon>
        <taxon>Embryophyta</taxon>
        <taxon>Tracheophyta</taxon>
        <taxon>Spermatophyta</taxon>
        <taxon>Magnoliopsida</taxon>
        <taxon>Liliopsida</taxon>
        <taxon>Asparagales</taxon>
        <taxon>Asparagaceae</taxon>
        <taxon>Asparagoideae</taxon>
        <taxon>Asparagus</taxon>
    </lineage>
</organism>
<reference evidence="2" key="1">
    <citation type="journal article" date="2017" name="Nat. Commun.">
        <title>The asparagus genome sheds light on the origin and evolution of a young Y chromosome.</title>
        <authorList>
            <person name="Harkess A."/>
            <person name="Zhou J."/>
            <person name="Xu C."/>
            <person name="Bowers J.E."/>
            <person name="Van der Hulst R."/>
            <person name="Ayyampalayam S."/>
            <person name="Mercati F."/>
            <person name="Riccardi P."/>
            <person name="McKain M.R."/>
            <person name="Kakrana A."/>
            <person name="Tang H."/>
            <person name="Ray J."/>
            <person name="Groenendijk J."/>
            <person name="Arikit S."/>
            <person name="Mathioni S.M."/>
            <person name="Nakano M."/>
            <person name="Shan H."/>
            <person name="Telgmann-Rauber A."/>
            <person name="Kanno A."/>
            <person name="Yue Z."/>
            <person name="Chen H."/>
            <person name="Li W."/>
            <person name="Chen Y."/>
            <person name="Xu X."/>
            <person name="Zhang Y."/>
            <person name="Luo S."/>
            <person name="Chen H."/>
            <person name="Gao J."/>
            <person name="Mao Z."/>
            <person name="Pires J.C."/>
            <person name="Luo M."/>
            <person name="Kudrna D."/>
            <person name="Wing R.A."/>
            <person name="Meyers B.C."/>
            <person name="Yi K."/>
            <person name="Kong H."/>
            <person name="Lavrijsen P."/>
            <person name="Sunseri F."/>
            <person name="Falavigna A."/>
            <person name="Ye Y."/>
            <person name="Leebens-Mack J.H."/>
            <person name="Chen G."/>
        </authorList>
    </citation>
    <scope>NUCLEOTIDE SEQUENCE [LARGE SCALE GENOMIC DNA]</scope>
    <source>
        <strain evidence="2">cv. DH0086</strain>
    </source>
</reference>
<evidence type="ECO:0000313" key="2">
    <source>
        <dbReference type="Proteomes" id="UP000243459"/>
    </source>
</evidence>
<dbReference type="Gramene" id="ONK55549">
    <property type="protein sequence ID" value="ONK55549"/>
    <property type="gene ID" value="A4U43_UnF1750"/>
</dbReference>
<sequence length="71" mass="7725">MKRLKVGAHGTGASLPPIGEQVVSMKQLKHAEGTIELSRDKDPELLYLADWHAVVYEVLVGSIKCTCVHGI</sequence>
<name>A0A1R3L7E8_ASPOF</name>
<dbReference type="AlphaFoldDB" id="A0A1R3L7E8"/>
<dbReference type="EMBL" id="KV863395">
    <property type="protein sequence ID" value="ONK55549.1"/>
    <property type="molecule type" value="Genomic_DNA"/>
</dbReference>
<evidence type="ECO:0000313" key="1">
    <source>
        <dbReference type="EMBL" id="ONK55549.1"/>
    </source>
</evidence>
<accession>A0A1R3L7E8</accession>